<evidence type="ECO:0000256" key="1">
    <source>
        <dbReference type="SAM" id="MobiDB-lite"/>
    </source>
</evidence>
<name>A0A655D9R8_MYCTX</name>
<evidence type="ECO:0000313" key="2">
    <source>
        <dbReference type="EMBL" id="CKR80245.1"/>
    </source>
</evidence>
<sequence>MKAHLHLHRLEDRREDVAAADLVLAVGFFLLGDLAAIKLETRQLLGGAGDDDGTPAVADGQHRWQHRAHVLGELVEQPADALGVGVGDRYHRRAIAQDGNSAPAGHQRSGGTDQLGQGKQLDVACPTSLEGFHRQHTLRMPRHGDRRGGHEVHALTGQRPGRRDLGKQHAGHRHGGRRQVLVGRNRVLGRQCAYPLQRLETDRAHHNQLVGDRIEQQLCLTDQRRQLGFYPGGRHQLFEGFQPGAALATECDSVGLTSHEAIDQSVGGMRAVPAAISGHPVVLVDRHGLCLPMCIGTCQFVQRPRLPCGASPTPHRLPAEIL</sequence>
<proteinExistence type="predicted"/>
<accession>A0A655D9R8</accession>
<dbReference type="Proteomes" id="UP000039217">
    <property type="component" value="Unassembled WGS sequence"/>
</dbReference>
<feature type="region of interest" description="Disordered" evidence="1">
    <location>
        <begin position="97"/>
        <end position="118"/>
    </location>
</feature>
<protein>
    <submittedName>
        <fullName evidence="3">Uncharacterized protein</fullName>
    </submittedName>
</protein>
<reference evidence="4 5" key="1">
    <citation type="submission" date="2015-03" db="EMBL/GenBank/DDBJ databases">
        <authorList>
            <consortium name="Pathogen Informatics"/>
        </authorList>
    </citation>
    <scope>NUCLEOTIDE SEQUENCE [LARGE SCALE GENOMIC DNA]</scope>
    <source>
        <strain evidence="2 5">Bir 187</strain>
        <strain evidence="3 4">D00501624</strain>
    </source>
</reference>
<dbReference type="AlphaFoldDB" id="A0A655D9R8"/>
<feature type="compositionally biased region" description="Basic and acidic residues" evidence="1">
    <location>
        <begin position="142"/>
        <end position="153"/>
    </location>
</feature>
<gene>
    <name evidence="3" type="ORF">ERS007661_00803</name>
    <name evidence="2" type="ORF">ERS027661_02129</name>
</gene>
<evidence type="ECO:0000313" key="4">
    <source>
        <dbReference type="Proteomes" id="UP000039217"/>
    </source>
</evidence>
<dbReference type="Proteomes" id="UP000049023">
    <property type="component" value="Unassembled WGS sequence"/>
</dbReference>
<organism evidence="3 4">
    <name type="scientific">Mycobacterium tuberculosis</name>
    <dbReference type="NCBI Taxonomy" id="1773"/>
    <lineage>
        <taxon>Bacteria</taxon>
        <taxon>Bacillati</taxon>
        <taxon>Actinomycetota</taxon>
        <taxon>Actinomycetes</taxon>
        <taxon>Mycobacteriales</taxon>
        <taxon>Mycobacteriaceae</taxon>
        <taxon>Mycobacterium</taxon>
        <taxon>Mycobacterium tuberculosis complex</taxon>
    </lineage>
</organism>
<evidence type="ECO:0000313" key="5">
    <source>
        <dbReference type="Proteomes" id="UP000049023"/>
    </source>
</evidence>
<dbReference type="EMBL" id="CNFU01000424">
    <property type="protein sequence ID" value="CKR80245.1"/>
    <property type="molecule type" value="Genomic_DNA"/>
</dbReference>
<evidence type="ECO:0000313" key="3">
    <source>
        <dbReference type="EMBL" id="CNU52396.1"/>
    </source>
</evidence>
<dbReference type="EMBL" id="CQQC01000180">
    <property type="protein sequence ID" value="CNU52396.1"/>
    <property type="molecule type" value="Genomic_DNA"/>
</dbReference>
<feature type="region of interest" description="Disordered" evidence="1">
    <location>
        <begin position="140"/>
        <end position="176"/>
    </location>
</feature>